<evidence type="ECO:0000313" key="3">
    <source>
        <dbReference type="EMBL" id="CAH3119392.1"/>
    </source>
</evidence>
<evidence type="ECO:0000313" key="4">
    <source>
        <dbReference type="Proteomes" id="UP001159428"/>
    </source>
</evidence>
<name>A0AAU9WMR4_9CNID</name>
<protein>
    <submittedName>
        <fullName evidence="3">Uncharacterized protein</fullName>
    </submittedName>
</protein>
<proteinExistence type="predicted"/>
<dbReference type="Proteomes" id="UP001159428">
    <property type="component" value="Unassembled WGS sequence"/>
</dbReference>
<reference evidence="3 4" key="1">
    <citation type="submission" date="2022-05" db="EMBL/GenBank/DDBJ databases">
        <authorList>
            <consortium name="Genoscope - CEA"/>
            <person name="William W."/>
        </authorList>
    </citation>
    <scope>NUCLEOTIDE SEQUENCE [LARGE SCALE GENOMIC DNA]</scope>
</reference>
<dbReference type="AlphaFoldDB" id="A0AAU9WMR4"/>
<keyword evidence="2" id="KW-0472">Membrane</keyword>
<gene>
    <name evidence="3" type="ORF">PMEA_00008271</name>
</gene>
<evidence type="ECO:0000256" key="1">
    <source>
        <dbReference type="SAM" id="MobiDB-lite"/>
    </source>
</evidence>
<dbReference type="EMBL" id="CALNXJ010000017">
    <property type="protein sequence ID" value="CAH3119392.1"/>
    <property type="molecule type" value="Genomic_DNA"/>
</dbReference>
<comment type="caution">
    <text evidence="3">The sequence shown here is derived from an EMBL/GenBank/DDBJ whole genome shotgun (WGS) entry which is preliminary data.</text>
</comment>
<organism evidence="3 4">
    <name type="scientific">Pocillopora meandrina</name>
    <dbReference type="NCBI Taxonomy" id="46732"/>
    <lineage>
        <taxon>Eukaryota</taxon>
        <taxon>Metazoa</taxon>
        <taxon>Cnidaria</taxon>
        <taxon>Anthozoa</taxon>
        <taxon>Hexacorallia</taxon>
        <taxon>Scleractinia</taxon>
        <taxon>Astrocoeniina</taxon>
        <taxon>Pocilloporidae</taxon>
        <taxon>Pocillopora</taxon>
    </lineage>
</organism>
<accession>A0AAU9WMR4</accession>
<feature type="transmembrane region" description="Helical" evidence="2">
    <location>
        <begin position="326"/>
        <end position="346"/>
    </location>
</feature>
<feature type="region of interest" description="Disordered" evidence="1">
    <location>
        <begin position="178"/>
        <end position="239"/>
    </location>
</feature>
<keyword evidence="4" id="KW-1185">Reference proteome</keyword>
<keyword evidence="2" id="KW-1133">Transmembrane helix</keyword>
<sequence>MEMKGNSTNIYLFNCDNTCSLDPIESLLLAVQNDVKMRFAVDKRIFRLREMSEMSETIIPELQMDYAIFAVHAQESRLSINEDNAGIGFARIYRALLKATGNKVLIIIGGDDEYRDENEEEQVVISRWARRKVESQFDKEYLDGRKSFIFSWNKSHREIHEEALKHYLDPSRKGKKFQYVPKQKPTTFPPPVNDSPDKNGISGDDVPPQGGRTQRRSTGQEREKSLGPRPDPTDSRPEFREGTELLDTLVRFGRISYEKEDVRVWDRIWKPSGTTVHHLSKDWMFTPLANVRFVASANGGVSYSVRPQSICSWASILCCLKLVWDFLAWIWSCILWILVAVCEWLGKK</sequence>
<keyword evidence="2" id="KW-0812">Transmembrane</keyword>
<evidence type="ECO:0000256" key="2">
    <source>
        <dbReference type="SAM" id="Phobius"/>
    </source>
</evidence>
<feature type="compositionally biased region" description="Basic and acidic residues" evidence="1">
    <location>
        <begin position="218"/>
        <end position="239"/>
    </location>
</feature>